<protein>
    <submittedName>
        <fullName evidence="2">Uncharacterized protein</fullName>
    </submittedName>
</protein>
<feature type="transmembrane region" description="Helical" evidence="1">
    <location>
        <begin position="52"/>
        <end position="70"/>
    </location>
</feature>
<feature type="transmembrane region" description="Helical" evidence="1">
    <location>
        <begin position="77"/>
        <end position="97"/>
    </location>
</feature>
<dbReference type="AlphaFoldDB" id="A0A8I6SQU4"/>
<proteinExistence type="predicted"/>
<organism evidence="2 3">
    <name type="scientific">Cimex lectularius</name>
    <name type="common">Bed bug</name>
    <name type="synonym">Acanthia lectularia</name>
    <dbReference type="NCBI Taxonomy" id="79782"/>
    <lineage>
        <taxon>Eukaryota</taxon>
        <taxon>Metazoa</taxon>
        <taxon>Ecdysozoa</taxon>
        <taxon>Arthropoda</taxon>
        <taxon>Hexapoda</taxon>
        <taxon>Insecta</taxon>
        <taxon>Pterygota</taxon>
        <taxon>Neoptera</taxon>
        <taxon>Paraneoptera</taxon>
        <taxon>Hemiptera</taxon>
        <taxon>Heteroptera</taxon>
        <taxon>Panheteroptera</taxon>
        <taxon>Cimicomorpha</taxon>
        <taxon>Cimicidae</taxon>
        <taxon>Cimex</taxon>
    </lineage>
</organism>
<evidence type="ECO:0000313" key="3">
    <source>
        <dbReference type="Proteomes" id="UP000494040"/>
    </source>
</evidence>
<sequence length="195" mass="21018">MMASYRKESVISNVTRTADEFPSIIAKLTTSSTIWESEDSIYPFSKVLRLRVLQIVCGISILVMGAVAAIEEKGKLTNLALGVPAGIMTVIAAGVSIHTSRGFGGYRVSKWSEGSVLRAIGPTPHTAAPLFVLWTAACSLHAALFVQSVLTINNRSLNRPNETKFQLAIVELILTSVTIGAVLEVLRVDLKHDPD</sequence>
<evidence type="ECO:0000313" key="2">
    <source>
        <dbReference type="EnsemblMetazoa" id="XP_024085202.1"/>
    </source>
</evidence>
<dbReference type="KEGG" id="clec:106667985"/>
<keyword evidence="3" id="KW-1185">Reference proteome</keyword>
<dbReference type="GeneID" id="106667985"/>
<dbReference type="EnsemblMetazoa" id="XM_024229434.1">
    <property type="protein sequence ID" value="XP_024085202.1"/>
    <property type="gene ID" value="LOC106667985"/>
</dbReference>
<dbReference type="OrthoDB" id="8188942at2759"/>
<dbReference type="Proteomes" id="UP000494040">
    <property type="component" value="Unassembled WGS sequence"/>
</dbReference>
<feature type="transmembrane region" description="Helical" evidence="1">
    <location>
        <begin position="165"/>
        <end position="186"/>
    </location>
</feature>
<dbReference type="RefSeq" id="XP_024085202.1">
    <property type="nucleotide sequence ID" value="XM_024229434.1"/>
</dbReference>
<accession>A0A8I6SQU4</accession>
<keyword evidence="1" id="KW-1133">Transmembrane helix</keyword>
<dbReference type="OMA" id="VQCCRTI"/>
<feature type="transmembrane region" description="Helical" evidence="1">
    <location>
        <begin position="131"/>
        <end position="153"/>
    </location>
</feature>
<keyword evidence="1" id="KW-0472">Membrane</keyword>
<name>A0A8I6SQU4_CIMLE</name>
<reference evidence="2" key="1">
    <citation type="submission" date="2022-01" db="UniProtKB">
        <authorList>
            <consortium name="EnsemblMetazoa"/>
        </authorList>
    </citation>
    <scope>IDENTIFICATION</scope>
</reference>
<evidence type="ECO:0000256" key="1">
    <source>
        <dbReference type="SAM" id="Phobius"/>
    </source>
</evidence>
<keyword evidence="1" id="KW-0812">Transmembrane</keyword>